<feature type="region of interest" description="Disordered" evidence="1">
    <location>
        <begin position="1"/>
        <end position="54"/>
    </location>
</feature>
<reference evidence="2" key="1">
    <citation type="journal article" date="2020" name="Stud. Mycol.">
        <title>101 Dothideomycetes genomes: a test case for predicting lifestyles and emergence of pathogens.</title>
        <authorList>
            <person name="Haridas S."/>
            <person name="Albert R."/>
            <person name="Binder M."/>
            <person name="Bloem J."/>
            <person name="Labutti K."/>
            <person name="Salamov A."/>
            <person name="Andreopoulos B."/>
            <person name="Baker S."/>
            <person name="Barry K."/>
            <person name="Bills G."/>
            <person name="Bluhm B."/>
            <person name="Cannon C."/>
            <person name="Castanera R."/>
            <person name="Culley D."/>
            <person name="Daum C."/>
            <person name="Ezra D."/>
            <person name="Gonzalez J."/>
            <person name="Henrissat B."/>
            <person name="Kuo A."/>
            <person name="Liang C."/>
            <person name="Lipzen A."/>
            <person name="Lutzoni F."/>
            <person name="Magnuson J."/>
            <person name="Mondo S."/>
            <person name="Nolan M."/>
            <person name="Ohm R."/>
            <person name="Pangilinan J."/>
            <person name="Park H.-J."/>
            <person name="Ramirez L."/>
            <person name="Alfaro M."/>
            <person name="Sun H."/>
            <person name="Tritt A."/>
            <person name="Yoshinaga Y."/>
            <person name="Zwiers L.-H."/>
            <person name="Turgeon B."/>
            <person name="Goodwin S."/>
            <person name="Spatafora J."/>
            <person name="Crous P."/>
            <person name="Grigoriev I."/>
        </authorList>
    </citation>
    <scope>NUCLEOTIDE SEQUENCE</scope>
    <source>
        <strain evidence="2">CBS 690.94</strain>
    </source>
</reference>
<proteinExistence type="predicted"/>
<feature type="compositionally biased region" description="Polar residues" evidence="1">
    <location>
        <begin position="237"/>
        <end position="249"/>
    </location>
</feature>
<accession>A0A9P4PA06</accession>
<feature type="region of interest" description="Disordered" evidence="1">
    <location>
        <begin position="181"/>
        <end position="258"/>
    </location>
</feature>
<dbReference type="OrthoDB" id="10643579at2759"/>
<dbReference type="AlphaFoldDB" id="A0A9P4PA06"/>
<gene>
    <name evidence="2" type="ORF">P171DRAFT_488967</name>
</gene>
<evidence type="ECO:0000256" key="1">
    <source>
        <dbReference type="SAM" id="MobiDB-lite"/>
    </source>
</evidence>
<evidence type="ECO:0000313" key="2">
    <source>
        <dbReference type="EMBL" id="KAF2440236.1"/>
    </source>
</evidence>
<evidence type="ECO:0000313" key="3">
    <source>
        <dbReference type="Proteomes" id="UP000799764"/>
    </source>
</evidence>
<feature type="compositionally biased region" description="Polar residues" evidence="1">
    <location>
        <begin position="207"/>
        <end position="224"/>
    </location>
</feature>
<feature type="compositionally biased region" description="Low complexity" evidence="1">
    <location>
        <begin position="30"/>
        <end position="41"/>
    </location>
</feature>
<feature type="region of interest" description="Disordered" evidence="1">
    <location>
        <begin position="83"/>
        <end position="105"/>
    </location>
</feature>
<feature type="compositionally biased region" description="Low complexity" evidence="1">
    <location>
        <begin position="87"/>
        <end position="100"/>
    </location>
</feature>
<name>A0A9P4PA06_9PLEO</name>
<sequence length="328" mass="36489">MNSSSSSSGDTQGHSFSRAVTKFGEEDLRAGSSRGASIASLAEDDPIKDRKSVADHLKFPQKIHSFRNDIELNRFSTYILKMKPDSTQTGPTQPQPSTETLPPPPSAEFLARLNARPDVVYYPNRTQLHPVRVIEQRKQTINGEPQRRAYASSQQLLHQTQLINNEFRTMGLSLSDILEEQEEEPEAAVHGMDAPQPPVSSHEDMEQQTSVAAVGGSVTQTSNADQKRSVRWDTPNRGPTDTVSEISTATDDESDEELRLTRQPRTMVKNTDGPFKAVNPTQHSVQHRRKITKLTVEGGKTSRADAVSSLGAVKKDKLIVRLWSRLRR</sequence>
<dbReference type="Proteomes" id="UP000799764">
    <property type="component" value="Unassembled WGS sequence"/>
</dbReference>
<comment type="caution">
    <text evidence="2">The sequence shown here is derived from an EMBL/GenBank/DDBJ whole genome shotgun (WGS) entry which is preliminary data.</text>
</comment>
<dbReference type="EMBL" id="MU001507">
    <property type="protein sequence ID" value="KAF2440236.1"/>
    <property type="molecule type" value="Genomic_DNA"/>
</dbReference>
<organism evidence="2 3">
    <name type="scientific">Karstenula rhodostoma CBS 690.94</name>
    <dbReference type="NCBI Taxonomy" id="1392251"/>
    <lineage>
        <taxon>Eukaryota</taxon>
        <taxon>Fungi</taxon>
        <taxon>Dikarya</taxon>
        <taxon>Ascomycota</taxon>
        <taxon>Pezizomycotina</taxon>
        <taxon>Dothideomycetes</taxon>
        <taxon>Pleosporomycetidae</taxon>
        <taxon>Pleosporales</taxon>
        <taxon>Massarineae</taxon>
        <taxon>Didymosphaeriaceae</taxon>
        <taxon>Karstenula</taxon>
    </lineage>
</organism>
<protein>
    <submittedName>
        <fullName evidence="2">Uncharacterized protein</fullName>
    </submittedName>
</protein>
<feature type="compositionally biased region" description="Basic and acidic residues" evidence="1">
    <location>
        <begin position="45"/>
        <end position="54"/>
    </location>
</feature>
<keyword evidence="3" id="KW-1185">Reference proteome</keyword>